<dbReference type="RefSeq" id="WP_036748955.1">
    <property type="nucleotide sequence ID" value="NZ_JAGSGC010000002.1"/>
</dbReference>
<dbReference type="OrthoDB" id="6059012at2"/>
<dbReference type="Proteomes" id="UP000027192">
    <property type="component" value="Unassembled WGS sequence"/>
</dbReference>
<keyword evidence="2" id="KW-1185">Reference proteome</keyword>
<protein>
    <submittedName>
        <fullName evidence="1">Uncharacterized protein</fullName>
    </submittedName>
</protein>
<dbReference type="EMBL" id="JMIB01000005">
    <property type="protein sequence ID" value="KDM92865.1"/>
    <property type="molecule type" value="Genomic_DNA"/>
</dbReference>
<evidence type="ECO:0000313" key="2">
    <source>
        <dbReference type="Proteomes" id="UP000027192"/>
    </source>
</evidence>
<organism evidence="1 2">
    <name type="scientific">Photobacterium galatheae</name>
    <dbReference type="NCBI Taxonomy" id="1654360"/>
    <lineage>
        <taxon>Bacteria</taxon>
        <taxon>Pseudomonadati</taxon>
        <taxon>Pseudomonadota</taxon>
        <taxon>Gammaproteobacteria</taxon>
        <taxon>Vibrionales</taxon>
        <taxon>Vibrionaceae</taxon>
        <taxon>Photobacterium</taxon>
    </lineage>
</organism>
<reference evidence="1 2" key="1">
    <citation type="submission" date="2014-04" db="EMBL/GenBank/DDBJ databases">
        <title>Draft genome sequence of Photobacterium halotolerans S2753: a solonamide, ngercheumicin and holomycin producer.</title>
        <authorList>
            <person name="Machado H.R."/>
            <person name="Gram L."/>
        </authorList>
    </citation>
    <scope>NUCLEOTIDE SEQUENCE [LARGE SCALE GENOMIC DNA]</scope>
    <source>
        <strain evidence="1 2">S2753</strain>
    </source>
</reference>
<gene>
    <name evidence="1" type="ORF">EA58_03670</name>
</gene>
<sequence length="74" mass="8443">MEALTKEELFEVTGYQIPSQQYRVLIDSGVFAIFKKPTNSVFTTWHHVLHPNVTPIKVESKHDDEPDFGALRSA</sequence>
<comment type="caution">
    <text evidence="1">The sequence shown here is derived from an EMBL/GenBank/DDBJ whole genome shotgun (WGS) entry which is preliminary data.</text>
</comment>
<accession>A0A066RQZ0</accession>
<proteinExistence type="predicted"/>
<name>A0A066RQZ0_9GAMM</name>
<dbReference type="AlphaFoldDB" id="A0A066RQZ0"/>
<dbReference type="STRING" id="1654360.EA58_03670"/>
<evidence type="ECO:0000313" key="1">
    <source>
        <dbReference type="EMBL" id="KDM92865.1"/>
    </source>
</evidence>